<dbReference type="Proteomes" id="UP000030758">
    <property type="component" value="Unassembled WGS sequence"/>
</dbReference>
<evidence type="ECO:0000313" key="1">
    <source>
        <dbReference type="EMBL" id="KFD61728.1"/>
    </source>
</evidence>
<dbReference type="AlphaFoldDB" id="A0A085MWY2"/>
<proteinExistence type="predicted"/>
<name>A0A085MWY2_9BILA</name>
<feature type="non-terminal residue" evidence="1">
    <location>
        <position position="1"/>
    </location>
</feature>
<dbReference type="EMBL" id="KL367613">
    <property type="protein sequence ID" value="KFD61728.1"/>
    <property type="molecule type" value="Genomic_DNA"/>
</dbReference>
<protein>
    <submittedName>
        <fullName evidence="1">Uncharacterized protein</fullName>
    </submittedName>
</protein>
<organism evidence="1">
    <name type="scientific">Trichuris suis</name>
    <name type="common">pig whipworm</name>
    <dbReference type="NCBI Taxonomy" id="68888"/>
    <lineage>
        <taxon>Eukaryota</taxon>
        <taxon>Metazoa</taxon>
        <taxon>Ecdysozoa</taxon>
        <taxon>Nematoda</taxon>
        <taxon>Enoplea</taxon>
        <taxon>Dorylaimia</taxon>
        <taxon>Trichinellida</taxon>
        <taxon>Trichuridae</taxon>
        <taxon>Trichuris</taxon>
    </lineage>
</organism>
<dbReference type="Gene3D" id="3.90.79.10">
    <property type="entry name" value="Nucleoside Triphosphate Pyrophosphohydrolase"/>
    <property type="match status" value="1"/>
</dbReference>
<gene>
    <name evidence="1" type="ORF">M514_26071</name>
</gene>
<sequence length="293" mass="34181">QTATQESLEWTLDDQEALQRRAFIFFYQVLAPIKILDIVTTSFDKCSHKHRKPYGTGKFTLKVSCPNEDPSYCGLYGTRMDISEVMIVDCQFSAKLDGRPISREVTAEELCKKWSYPGTELPQLQLPGYLKSLDADILWYDTANLETFSEDNSKSQDVDTTRFIRNPYERTGFSGKGKITRIWRERGYVPRTNQFWVKQGTIDGDFIKRKVLKLNKYCKESEIGLMVKESQKYHRGYLKNKHNTDNAWLEGTIIHLHDDTGECFGPYPVHAEFESRRYSDVQYAEEYRILLEE</sequence>
<reference evidence="1" key="1">
    <citation type="journal article" date="2014" name="Nat. Genet.">
        <title>Genome and transcriptome of the porcine whipworm Trichuris suis.</title>
        <authorList>
            <person name="Jex A.R."/>
            <person name="Nejsum P."/>
            <person name="Schwarz E.M."/>
            <person name="Hu L."/>
            <person name="Young N.D."/>
            <person name="Hall R.S."/>
            <person name="Korhonen P.K."/>
            <person name="Liao S."/>
            <person name="Thamsborg S."/>
            <person name="Xia J."/>
            <person name="Xu P."/>
            <person name="Wang S."/>
            <person name="Scheerlinck J.P."/>
            <person name="Hofmann A."/>
            <person name="Sternberg P.W."/>
            <person name="Wang J."/>
            <person name="Gasser R.B."/>
        </authorList>
    </citation>
    <scope>NUCLEOTIDE SEQUENCE [LARGE SCALE GENOMIC DNA]</scope>
    <source>
        <strain evidence="1">DCEP-RM93F</strain>
    </source>
</reference>
<accession>A0A085MWY2</accession>